<evidence type="ECO:0000256" key="3">
    <source>
        <dbReference type="ARBA" id="ARBA00022801"/>
    </source>
</evidence>
<dbReference type="AlphaFoldDB" id="A0A4R0J4F2"/>
<dbReference type="PANTHER" id="PTHR33938">
    <property type="entry name" value="FERULOYL ESTERASE B-RELATED"/>
    <property type="match status" value="1"/>
</dbReference>
<dbReference type="GO" id="GO:0052689">
    <property type="term" value="F:carboxylic ester hydrolase activity"/>
    <property type="evidence" value="ECO:0007669"/>
    <property type="project" value="UniProtKB-KW"/>
</dbReference>
<dbReference type="EMBL" id="SJKD01000014">
    <property type="protein sequence ID" value="TCC39136.1"/>
    <property type="molecule type" value="Genomic_DNA"/>
</dbReference>
<evidence type="ECO:0000313" key="5">
    <source>
        <dbReference type="EMBL" id="TCC39136.1"/>
    </source>
</evidence>
<name>A0A4R0J4F2_9ACTN</name>
<keyword evidence="2" id="KW-0732">Signal</keyword>
<reference evidence="5 6" key="1">
    <citation type="submission" date="2019-02" db="EMBL/GenBank/DDBJ databases">
        <title>Kribbella capetownensis sp. nov. and Kribbella speibonae sp. nov., isolated from soil.</title>
        <authorList>
            <person name="Curtis S.M."/>
            <person name="Norton I."/>
            <person name="Everest G.J."/>
            <person name="Meyers P.R."/>
        </authorList>
    </citation>
    <scope>NUCLEOTIDE SEQUENCE [LARGE SCALE GENOMIC DNA]</scope>
    <source>
        <strain evidence="5 6">YM53</strain>
    </source>
</reference>
<organism evidence="5 6">
    <name type="scientific">Kribbella capetownensis</name>
    <dbReference type="NCBI Taxonomy" id="1572659"/>
    <lineage>
        <taxon>Bacteria</taxon>
        <taxon>Bacillati</taxon>
        <taxon>Actinomycetota</taxon>
        <taxon>Actinomycetes</taxon>
        <taxon>Propionibacteriales</taxon>
        <taxon>Kribbellaceae</taxon>
        <taxon>Kribbella</taxon>
    </lineage>
</organism>
<dbReference type="RefSeq" id="WP_131518919.1">
    <property type="nucleotide sequence ID" value="NZ_SJKD01000014.1"/>
</dbReference>
<keyword evidence="3 5" id="KW-0378">Hydrolase</keyword>
<comment type="caution">
    <text evidence="5">The sequence shown here is derived from an EMBL/GenBank/DDBJ whole genome shotgun (WGS) entry which is preliminary data.</text>
</comment>
<evidence type="ECO:0000256" key="2">
    <source>
        <dbReference type="ARBA" id="ARBA00022729"/>
    </source>
</evidence>
<dbReference type="Proteomes" id="UP000293342">
    <property type="component" value="Unassembled WGS sequence"/>
</dbReference>
<evidence type="ECO:0000313" key="6">
    <source>
        <dbReference type="Proteomes" id="UP000293342"/>
    </source>
</evidence>
<sequence>MFHLCRKACLLRRRWKSERQRPPRLGGREASAGTTVTQASVVPATATAPEYCDVRGVIEPAIQFQLKLPTTTYSGRYLQIGCGGYCGVIPDLPFPDGGANAPGDVAIAGTDNGHVGQGQFPFLDTEWARHNRHARDDLLYRAPHVLSPALAQRYPHDFDGTIASAPARAMGPLDGTYLAWIAQANVRPDMTTPVGSC</sequence>
<evidence type="ECO:0000256" key="1">
    <source>
        <dbReference type="ARBA" id="ARBA00022487"/>
    </source>
</evidence>
<accession>A0A4R0J4F2</accession>
<protein>
    <submittedName>
        <fullName evidence="5">Tannase/feruloyl esterase family alpha/beta hydrolase</fullName>
    </submittedName>
</protein>
<keyword evidence="6" id="KW-1185">Reference proteome</keyword>
<gene>
    <name evidence="5" type="ORF">E0H75_39835</name>
</gene>
<keyword evidence="1" id="KW-0719">Serine esterase</keyword>
<proteinExistence type="predicted"/>
<keyword evidence="4" id="KW-1015">Disulfide bond</keyword>
<dbReference type="Pfam" id="PF07519">
    <property type="entry name" value="Tannase"/>
    <property type="match status" value="1"/>
</dbReference>
<dbReference type="OrthoDB" id="176867at2"/>
<evidence type="ECO:0000256" key="4">
    <source>
        <dbReference type="ARBA" id="ARBA00023157"/>
    </source>
</evidence>
<dbReference type="InterPro" id="IPR011118">
    <property type="entry name" value="Tannase/feruloyl_esterase"/>
</dbReference>
<dbReference type="PANTHER" id="PTHR33938:SF15">
    <property type="entry name" value="FERULOYL ESTERASE B-RELATED"/>
    <property type="match status" value="1"/>
</dbReference>